<comment type="caution">
    <text evidence="3">The sequence shown here is derived from an EMBL/GenBank/DDBJ whole genome shotgun (WGS) entry which is preliminary data.</text>
</comment>
<keyword evidence="1" id="KW-1133">Transmembrane helix</keyword>
<proteinExistence type="predicted"/>
<dbReference type="GO" id="GO:0005886">
    <property type="term" value="C:plasma membrane"/>
    <property type="evidence" value="ECO:0007669"/>
    <property type="project" value="InterPro"/>
</dbReference>
<evidence type="ECO:0000256" key="1">
    <source>
        <dbReference type="SAM" id="Phobius"/>
    </source>
</evidence>
<evidence type="ECO:0000313" key="4">
    <source>
        <dbReference type="Proteomes" id="UP000031535"/>
    </source>
</evidence>
<dbReference type="GO" id="GO:0006417">
    <property type="term" value="P:regulation of translation"/>
    <property type="evidence" value="ECO:0007669"/>
    <property type="project" value="TreeGrafter"/>
</dbReference>
<keyword evidence="1" id="KW-0472">Membrane</keyword>
<gene>
    <name evidence="3" type="ORF">UCMB321_4989</name>
</gene>
<keyword evidence="4" id="KW-1185">Reference proteome</keyword>
<dbReference type="EMBL" id="JXDG01000064">
    <property type="protein sequence ID" value="KIH81193.1"/>
    <property type="molecule type" value="Genomic_DNA"/>
</dbReference>
<accession>A0A0C2ERJ6</accession>
<organism evidence="3 4">
    <name type="scientific">Pseudomonas batumici</name>
    <dbReference type="NCBI Taxonomy" id="226910"/>
    <lineage>
        <taxon>Bacteria</taxon>
        <taxon>Pseudomonadati</taxon>
        <taxon>Pseudomonadota</taxon>
        <taxon>Gammaproteobacteria</taxon>
        <taxon>Pseudomonadales</taxon>
        <taxon>Pseudomonadaceae</taxon>
        <taxon>Pseudomonas</taxon>
    </lineage>
</organism>
<sequence>MNYQNPRLRRALAADYAIGLMSKAARRRFEELMRDDAKLRAQVAEWQENLMALTESVPDQPVPDRVWQGIVARIDPQRLHLPERRPFWSKLRVLAVACSLVLIVALGVLYNHDPVSASATLLSGTQTPALRIKAHAEYLQVEPLTLAAVQADRSLELWVIPVDGKPVSLGLVPKEGKGRVELSEAHKALLGTSVVLAVSLEPAGGSPTGQPTGPVLYQGPLAAL</sequence>
<evidence type="ECO:0000259" key="2">
    <source>
        <dbReference type="Pfam" id="PF10099"/>
    </source>
</evidence>
<feature type="transmembrane region" description="Helical" evidence="1">
    <location>
        <begin position="91"/>
        <end position="110"/>
    </location>
</feature>
<dbReference type="STRING" id="226910.UCMB321_4989"/>
<name>A0A0C2ERJ6_9PSED</name>
<keyword evidence="1" id="KW-0812">Transmembrane</keyword>
<dbReference type="InterPro" id="IPR051474">
    <property type="entry name" value="Anti-sigma-K/W_factor"/>
</dbReference>
<dbReference type="OrthoDB" id="5298046at2"/>
<dbReference type="PANTHER" id="PTHR37461:SF1">
    <property type="entry name" value="ANTI-SIGMA-K FACTOR RSKA"/>
    <property type="match status" value="1"/>
</dbReference>
<dbReference type="PANTHER" id="PTHR37461">
    <property type="entry name" value="ANTI-SIGMA-K FACTOR RSKA"/>
    <property type="match status" value="1"/>
</dbReference>
<evidence type="ECO:0000313" key="3">
    <source>
        <dbReference type="EMBL" id="KIH81193.1"/>
    </source>
</evidence>
<dbReference type="AlphaFoldDB" id="A0A0C2ERJ6"/>
<dbReference type="Pfam" id="PF10099">
    <property type="entry name" value="RskA_C"/>
    <property type="match status" value="1"/>
</dbReference>
<dbReference type="Proteomes" id="UP000031535">
    <property type="component" value="Unassembled WGS sequence"/>
</dbReference>
<protein>
    <recommendedName>
        <fullName evidence="2">Anti-sigma K factor RskA C-terminal domain-containing protein</fullName>
    </recommendedName>
</protein>
<dbReference type="InterPro" id="IPR018764">
    <property type="entry name" value="RskA_C"/>
</dbReference>
<reference evidence="3 4" key="1">
    <citation type="submission" date="2015-01" db="EMBL/GenBank/DDBJ databases">
        <title>Complete genome of Pseudomonas batumici UCM B-321 producer of the batumin antibiotic with strong antistaphilococcal and potential anticancer activity.</title>
        <authorList>
            <person name="Klochko V.V."/>
            <person name="Zelena L.B."/>
            <person name="Elena K.A."/>
            <person name="Reva O.N."/>
        </authorList>
    </citation>
    <scope>NUCLEOTIDE SEQUENCE [LARGE SCALE GENOMIC DNA]</scope>
    <source>
        <strain evidence="3 4">UCM B-321</strain>
    </source>
</reference>
<dbReference type="PATRIC" id="fig|226910.6.peg.4978"/>
<dbReference type="RefSeq" id="WP_040071329.1">
    <property type="nucleotide sequence ID" value="NZ_JXDG01000064.1"/>
</dbReference>
<dbReference type="GO" id="GO:0016989">
    <property type="term" value="F:sigma factor antagonist activity"/>
    <property type="evidence" value="ECO:0007669"/>
    <property type="project" value="TreeGrafter"/>
</dbReference>
<feature type="domain" description="Anti-sigma K factor RskA C-terminal" evidence="2">
    <location>
        <begin position="94"/>
        <end position="215"/>
    </location>
</feature>